<dbReference type="EMBL" id="FNNZ01000054">
    <property type="protein sequence ID" value="SDX68020.1"/>
    <property type="molecule type" value="Genomic_DNA"/>
</dbReference>
<reference evidence="2" key="1">
    <citation type="submission" date="2016-10" db="EMBL/GenBank/DDBJ databases">
        <authorList>
            <person name="Varghese N."/>
            <person name="Submissions S."/>
        </authorList>
    </citation>
    <scope>NUCLEOTIDE SEQUENCE [LARGE SCALE GENOMIC DNA]</scope>
    <source>
        <strain evidence="2">DSM 217</strain>
    </source>
</reference>
<keyword evidence="2" id="KW-1185">Reference proteome</keyword>
<organism evidence="1 2">
    <name type="scientific">Thiocapsa roseopersicina</name>
    <dbReference type="NCBI Taxonomy" id="1058"/>
    <lineage>
        <taxon>Bacteria</taxon>
        <taxon>Pseudomonadati</taxon>
        <taxon>Pseudomonadota</taxon>
        <taxon>Gammaproteobacteria</taxon>
        <taxon>Chromatiales</taxon>
        <taxon>Chromatiaceae</taxon>
        <taxon>Thiocapsa</taxon>
    </lineage>
</organism>
<dbReference type="AlphaFoldDB" id="A0A1H3DNU9"/>
<dbReference type="Proteomes" id="UP000198816">
    <property type="component" value="Unassembled WGS sequence"/>
</dbReference>
<evidence type="ECO:0000313" key="1">
    <source>
        <dbReference type="EMBL" id="SDX68020.1"/>
    </source>
</evidence>
<name>A0A1H3DNU9_THIRO</name>
<evidence type="ECO:0000313" key="2">
    <source>
        <dbReference type="Proteomes" id="UP000198816"/>
    </source>
</evidence>
<dbReference type="STRING" id="1058.SAMN05421783_15412"/>
<gene>
    <name evidence="1" type="ORF">SAMN05421783_15412</name>
</gene>
<protein>
    <submittedName>
        <fullName evidence="1">Uncharacterized protein</fullName>
    </submittedName>
</protein>
<proteinExistence type="predicted"/>
<sequence>MGSIDLWMGSKVLYVARLVMKAKGVGAMAGKFPDMSRLDGEADLRQARLAAVFKAANRMVSGTQTTGA</sequence>
<accession>A0A1H3DNU9</accession>